<name>A0AAE4EWS9_9EURY</name>
<feature type="region of interest" description="Disordered" evidence="1">
    <location>
        <begin position="196"/>
        <end position="217"/>
    </location>
</feature>
<reference evidence="3 4" key="1">
    <citation type="submission" date="2022-06" db="EMBL/GenBank/DDBJ databases">
        <title>Haloarcula sp. a new haloarchaeum isolate from saline soil.</title>
        <authorList>
            <person name="Strakova D."/>
            <person name="Galisteo C."/>
            <person name="Sanchez-Porro C."/>
            <person name="Ventosa A."/>
        </authorList>
    </citation>
    <scope>NUCLEOTIDE SEQUENCE [LARGE SCALE GENOMIC DNA]</scope>
    <source>
        <strain evidence="3 4">S1AR25-5A</strain>
    </source>
</reference>
<feature type="domain" description="Domain of unknown function" evidence="2">
    <location>
        <begin position="10"/>
        <end position="156"/>
    </location>
</feature>
<dbReference type="Proteomes" id="UP001253439">
    <property type="component" value="Unassembled WGS sequence"/>
</dbReference>
<dbReference type="Pfam" id="PF26404">
    <property type="entry name" value="DUF8102"/>
    <property type="match status" value="1"/>
</dbReference>
<gene>
    <name evidence="3" type="ORF">NDI54_05810</name>
</gene>
<dbReference type="InterPro" id="IPR058415">
    <property type="entry name" value="DUF8102"/>
</dbReference>
<evidence type="ECO:0000313" key="3">
    <source>
        <dbReference type="EMBL" id="MDS0220869.1"/>
    </source>
</evidence>
<accession>A0AAE4EWS9</accession>
<evidence type="ECO:0000256" key="1">
    <source>
        <dbReference type="SAM" id="MobiDB-lite"/>
    </source>
</evidence>
<dbReference type="EMBL" id="JAMQOM010000002">
    <property type="protein sequence ID" value="MDS0220869.1"/>
    <property type="molecule type" value="Genomic_DNA"/>
</dbReference>
<evidence type="ECO:0000313" key="4">
    <source>
        <dbReference type="Proteomes" id="UP001253439"/>
    </source>
</evidence>
<evidence type="ECO:0000259" key="2">
    <source>
        <dbReference type="Pfam" id="PF26404"/>
    </source>
</evidence>
<feature type="compositionally biased region" description="Acidic residues" evidence="1">
    <location>
        <begin position="204"/>
        <end position="217"/>
    </location>
</feature>
<dbReference type="AlphaFoldDB" id="A0AAE4EWS9"/>
<comment type="caution">
    <text evidence="3">The sequence shown here is derived from an EMBL/GenBank/DDBJ whole genome shotgun (WGS) entry which is preliminary data.</text>
</comment>
<sequence>MVSTDRGRGIFTESNREYLTGNKSGISRQAQQQQERDIKDRLRNAILDFRFVFEHMDPDSRAEVYEDLNIEGVDLMGEREDEGVEALLAMAAILYEAVLETGVPRNLVFSKGPSLLEEQRFLPEGSKRQIQVSADFDREIKEPEEGSLTQIDEVLKQLRFGRDIDDLNSGELKTLIRYANMSDGADFSPLLKAAEEERNQEREDVFEDSDPTDGDTD</sequence>
<keyword evidence="4" id="KW-1185">Reference proteome</keyword>
<proteinExistence type="predicted"/>
<organism evidence="3 4">
    <name type="scientific">Haloarcula terrestris</name>
    <dbReference type="NCBI Taxonomy" id="2950533"/>
    <lineage>
        <taxon>Archaea</taxon>
        <taxon>Methanobacteriati</taxon>
        <taxon>Methanobacteriota</taxon>
        <taxon>Stenosarchaea group</taxon>
        <taxon>Halobacteria</taxon>
        <taxon>Halobacteriales</taxon>
        <taxon>Haloarculaceae</taxon>
        <taxon>Haloarcula</taxon>
    </lineage>
</organism>
<dbReference type="RefSeq" id="WP_310895536.1">
    <property type="nucleotide sequence ID" value="NZ_JAMQOM010000002.1"/>
</dbReference>
<protein>
    <recommendedName>
        <fullName evidence="2">Domain of unknown function domain-containing protein</fullName>
    </recommendedName>
</protein>